<organism evidence="3 4">
    <name type="scientific">Exocentrus adspersus</name>
    <dbReference type="NCBI Taxonomy" id="1586481"/>
    <lineage>
        <taxon>Eukaryota</taxon>
        <taxon>Metazoa</taxon>
        <taxon>Ecdysozoa</taxon>
        <taxon>Arthropoda</taxon>
        <taxon>Hexapoda</taxon>
        <taxon>Insecta</taxon>
        <taxon>Pterygota</taxon>
        <taxon>Neoptera</taxon>
        <taxon>Endopterygota</taxon>
        <taxon>Coleoptera</taxon>
        <taxon>Polyphaga</taxon>
        <taxon>Cucujiformia</taxon>
        <taxon>Chrysomeloidea</taxon>
        <taxon>Cerambycidae</taxon>
        <taxon>Lamiinae</taxon>
        <taxon>Acanthocinini</taxon>
        <taxon>Exocentrus</taxon>
    </lineage>
</organism>
<dbReference type="EMBL" id="JANEYG010000482">
    <property type="protein sequence ID" value="KAJ8909600.1"/>
    <property type="molecule type" value="Genomic_DNA"/>
</dbReference>
<name>A0AAV8V5Z7_9CUCU</name>
<feature type="region of interest" description="Disordered" evidence="2">
    <location>
        <begin position="33"/>
        <end position="62"/>
    </location>
</feature>
<protein>
    <submittedName>
        <fullName evidence="3">Uncharacterized protein</fullName>
    </submittedName>
</protein>
<dbReference type="SUPFAM" id="SSF46689">
    <property type="entry name" value="Homeodomain-like"/>
    <property type="match status" value="1"/>
</dbReference>
<dbReference type="AlphaFoldDB" id="A0AAV8V5Z7"/>
<accession>A0AAV8V5Z7</accession>
<dbReference type="PANTHER" id="PTHR47326:SF1">
    <property type="entry name" value="HTH PSQ-TYPE DOMAIN-CONTAINING PROTEIN"/>
    <property type="match status" value="1"/>
</dbReference>
<evidence type="ECO:0000313" key="3">
    <source>
        <dbReference type="EMBL" id="KAJ8909600.1"/>
    </source>
</evidence>
<comment type="caution">
    <text evidence="3">The sequence shown here is derived from an EMBL/GenBank/DDBJ whole genome shotgun (WGS) entry which is preliminary data.</text>
</comment>
<dbReference type="GO" id="GO:0005634">
    <property type="term" value="C:nucleus"/>
    <property type="evidence" value="ECO:0007669"/>
    <property type="project" value="UniProtKB-SubCell"/>
</dbReference>
<dbReference type="Proteomes" id="UP001159042">
    <property type="component" value="Unassembled WGS sequence"/>
</dbReference>
<dbReference type="PANTHER" id="PTHR47326">
    <property type="entry name" value="TRANSPOSABLE ELEMENT TC3 TRANSPOSASE-LIKE PROTEIN"/>
    <property type="match status" value="1"/>
</dbReference>
<sequence length="201" mass="23389">MYGWGDRRRTYDEVVKLFNETFRVGVTGISKSTGSKTIKKFDDTGTNKNRPKPGRPKTETSEEHQMEVAQSFVENPHLNLRKTSQELQINRVILKIIKFHPYKIHLHHEINEDDPDRRLEFCENMMERIAQNHNYSSFIVFSDESTFQLNGEFDLGLTLEVKANNIVKVILERIDCNKYHTKTVNGLGEDDDMNNNSNVEV</sequence>
<dbReference type="InterPro" id="IPR009057">
    <property type="entry name" value="Homeodomain-like_sf"/>
</dbReference>
<evidence type="ECO:0000313" key="4">
    <source>
        <dbReference type="Proteomes" id="UP001159042"/>
    </source>
</evidence>
<proteinExistence type="predicted"/>
<gene>
    <name evidence="3" type="ORF">NQ315_003710</name>
</gene>
<reference evidence="3 4" key="1">
    <citation type="journal article" date="2023" name="Insect Mol. Biol.">
        <title>Genome sequencing provides insights into the evolution of gene families encoding plant cell wall-degrading enzymes in longhorned beetles.</title>
        <authorList>
            <person name="Shin N.R."/>
            <person name="Okamura Y."/>
            <person name="Kirsch R."/>
            <person name="Pauchet Y."/>
        </authorList>
    </citation>
    <scope>NUCLEOTIDE SEQUENCE [LARGE SCALE GENOMIC DNA]</scope>
    <source>
        <strain evidence="3">EAD_L_NR</strain>
    </source>
</reference>
<comment type="subcellular location">
    <subcellularLocation>
        <location evidence="1">Nucleus</location>
    </subcellularLocation>
</comment>
<evidence type="ECO:0000256" key="1">
    <source>
        <dbReference type="ARBA" id="ARBA00004123"/>
    </source>
</evidence>
<keyword evidence="4" id="KW-1185">Reference proteome</keyword>
<evidence type="ECO:0000256" key="2">
    <source>
        <dbReference type="SAM" id="MobiDB-lite"/>
    </source>
</evidence>